<organism evidence="7 8">
    <name type="scientific">Streptomyces viridiviolaceus</name>
    <dbReference type="NCBI Taxonomy" id="68282"/>
    <lineage>
        <taxon>Bacteria</taxon>
        <taxon>Bacillati</taxon>
        <taxon>Actinomycetota</taxon>
        <taxon>Actinomycetes</taxon>
        <taxon>Kitasatosporales</taxon>
        <taxon>Streptomycetaceae</taxon>
        <taxon>Streptomyces</taxon>
    </lineage>
</organism>
<feature type="region of interest" description="Disordered" evidence="4">
    <location>
        <begin position="796"/>
        <end position="829"/>
    </location>
</feature>
<dbReference type="InterPro" id="IPR012939">
    <property type="entry name" value="Glyco_hydro_92"/>
</dbReference>
<feature type="signal peptide" evidence="5">
    <location>
        <begin position="1"/>
        <end position="43"/>
    </location>
</feature>
<dbReference type="InterPro" id="IPR008979">
    <property type="entry name" value="Galactose-bd-like_sf"/>
</dbReference>
<dbReference type="Gene3D" id="3.30.2080.10">
    <property type="entry name" value="GH92 mannosidase domain"/>
    <property type="match status" value="1"/>
</dbReference>
<dbReference type="Gene3D" id="1.20.1610.10">
    <property type="entry name" value="alpha-1,2-mannosidases domains"/>
    <property type="match status" value="1"/>
</dbReference>
<feature type="chain" id="PRO_5046832658" evidence="5">
    <location>
        <begin position="44"/>
        <end position="1068"/>
    </location>
</feature>
<gene>
    <name evidence="7" type="ORF">ACFQMH_22185</name>
</gene>
<keyword evidence="7" id="KW-0326">Glycosidase</keyword>
<comment type="caution">
    <text evidence="7">The sequence shown here is derived from an EMBL/GenBank/DDBJ whole genome shotgun (WGS) entry which is preliminary data.</text>
</comment>
<evidence type="ECO:0000256" key="4">
    <source>
        <dbReference type="SAM" id="MobiDB-lite"/>
    </source>
</evidence>
<dbReference type="InterPro" id="IPR050883">
    <property type="entry name" value="PNGase"/>
</dbReference>
<dbReference type="NCBIfam" id="TIGR01180">
    <property type="entry name" value="aman2_put"/>
    <property type="match status" value="1"/>
</dbReference>
<dbReference type="PANTHER" id="PTHR12143:SF39">
    <property type="entry name" value="SECRETED PROTEIN"/>
    <property type="match status" value="1"/>
</dbReference>
<dbReference type="Gene3D" id="2.60.120.260">
    <property type="entry name" value="Galactose-binding domain-like"/>
    <property type="match status" value="1"/>
</dbReference>
<dbReference type="Gene3D" id="2.70.98.10">
    <property type="match status" value="1"/>
</dbReference>
<dbReference type="InterPro" id="IPR041371">
    <property type="entry name" value="GH92_N"/>
</dbReference>
<keyword evidence="3" id="KW-1015">Disulfide bond</keyword>
<keyword evidence="2" id="KW-0106">Calcium</keyword>
<dbReference type="SMART" id="SM00607">
    <property type="entry name" value="FTP"/>
    <property type="match status" value="1"/>
</dbReference>
<dbReference type="PANTHER" id="PTHR12143">
    <property type="entry name" value="PEPTIDE N-GLYCANASE PNGASE -RELATED"/>
    <property type="match status" value="1"/>
</dbReference>
<dbReference type="Proteomes" id="UP001596409">
    <property type="component" value="Unassembled WGS sequence"/>
</dbReference>
<keyword evidence="5" id="KW-0732">Signal</keyword>
<reference evidence="8" key="1">
    <citation type="journal article" date="2019" name="Int. J. Syst. Evol. Microbiol.">
        <title>The Global Catalogue of Microorganisms (GCM) 10K type strain sequencing project: providing services to taxonomists for standard genome sequencing and annotation.</title>
        <authorList>
            <consortium name="The Broad Institute Genomics Platform"/>
            <consortium name="The Broad Institute Genome Sequencing Center for Infectious Disease"/>
            <person name="Wu L."/>
            <person name="Ma J."/>
        </authorList>
    </citation>
    <scope>NUCLEOTIDE SEQUENCE [LARGE SCALE GENOMIC DNA]</scope>
    <source>
        <strain evidence="8">JCM 4855</strain>
    </source>
</reference>
<evidence type="ECO:0000256" key="1">
    <source>
        <dbReference type="ARBA" id="ARBA00022723"/>
    </source>
</evidence>
<dbReference type="EMBL" id="JBHSYM010000048">
    <property type="protein sequence ID" value="MFC7014381.1"/>
    <property type="molecule type" value="Genomic_DNA"/>
</dbReference>
<dbReference type="SUPFAM" id="SSF48208">
    <property type="entry name" value="Six-hairpin glycosidases"/>
    <property type="match status" value="1"/>
</dbReference>
<dbReference type="Pfam" id="PF17678">
    <property type="entry name" value="Glyco_hydro_92N"/>
    <property type="match status" value="1"/>
</dbReference>
<dbReference type="RefSeq" id="WP_385869633.1">
    <property type="nucleotide sequence ID" value="NZ_JBHSYM010000048.1"/>
</dbReference>
<dbReference type="SUPFAM" id="SSF49785">
    <property type="entry name" value="Galactose-binding domain-like"/>
    <property type="match status" value="1"/>
</dbReference>
<accession>A0ABW2E2M9</accession>
<dbReference type="Pfam" id="PF22633">
    <property type="entry name" value="F5_F8_type_C_2"/>
    <property type="match status" value="1"/>
</dbReference>
<evidence type="ECO:0000256" key="3">
    <source>
        <dbReference type="ARBA" id="ARBA00023157"/>
    </source>
</evidence>
<proteinExistence type="predicted"/>
<dbReference type="InterPro" id="IPR006585">
    <property type="entry name" value="FTP1"/>
</dbReference>
<feature type="domain" description="Fucolectin tachylectin-4 pentraxin-1" evidence="6">
    <location>
        <begin position="923"/>
        <end position="1068"/>
    </location>
</feature>
<dbReference type="InterPro" id="IPR008928">
    <property type="entry name" value="6-hairpin_glycosidase_sf"/>
</dbReference>
<dbReference type="InterPro" id="IPR014718">
    <property type="entry name" value="GH-type_carb-bd"/>
</dbReference>
<evidence type="ECO:0000256" key="2">
    <source>
        <dbReference type="ARBA" id="ARBA00022837"/>
    </source>
</evidence>
<sequence>MSYQLSSDLSGGSMRLPRPVRLVRILSVLASAAVLISSAPAMAAVASPKVGPPFPEDPTTYVNTSIGNNGSGTTFPGAALPFGMVQNSPDTRLNSYASYDYADSKILGFSQTHLSGVGCQTAGHFRLMPVPGGFPGTQPNQQAAGFRHANEHAEPGYYKVGLDNGVTAELTATERTGWHRYTFPANTPQRTVVLNVGSSNGYTYAGHVDVVGDNTVEGWITGGNFCWETGKERYKIFFSARFDRPFDTFGTWADGGEVTSGRRSADISGTPSDGSRADGGAMVGFGGGGQVGASVGVSYTSVNGARLNRSTESADQTFDSVRAAAHRTWARQLGRLQVSGGSDADLRTFYSALYRATLHPSVGSDVDGRYMGFDKQVHRSDRPYYQMFSLWDTYRAQNQLVALLEPRRATDMAKSLLHVYQDGGWLPRWALGPSETNVMSGEGPTPFITSLYARGLLDKPTARFLFDALWKNVTEVPADQSVFRGRDGNSTYAQNGWIGYQDKGGYTWGDSRQAGSATLEYALADCGLADMAQGLGERAKAKTLRARCANFANEWDFGMSSKGFDGFPRARTPQGTWVGSADPTQSTGFHEGTPWQYQWLAQQDAPGLFALMGGRAKAEQRLDTFFDMPELLRDHTQVAKKSWVVGAYDYHNNFAFNPNNEPDLHAPWMYAWTDQPWKTSAVLRAAQPLYTDDAHGMPGNDDLGTVSSWLIWSMIGVYEVMPGSGEYVLTAPMFDRVRIQPDGGRPVDITAPGADRSKLQYVSSVRVGDQAWPKSWISHSDLLSAGRIRFALTSDPASTDWGRERGSQPPRHGTTQAGVRPFSSVPDASPALLQPGKSLQASVGAVNLSASPAKAAFNVVPSDGITVTPASGNLTVDAGSRAVTPVTVAADGSANPGPRTVEVKMTDASTGEPLGSTFIALKITSLSYGRPATQKSTDWGGAASRAVDGNTDGNFTVGSVTHTAEDGSPEAWWQVDLGASKAISDVAVWNRTDCCSERLTDYYVLVSDAPFTSDSLAATLAQPGVTAIHRTDTAATPTIVPIEATGRYVRIQLATTAPLSLAEVEVNP</sequence>
<dbReference type="Pfam" id="PF07971">
    <property type="entry name" value="Glyco_hydro_92"/>
    <property type="match status" value="1"/>
</dbReference>
<dbReference type="EC" id="3.2.1.-" evidence="7"/>
<evidence type="ECO:0000259" key="6">
    <source>
        <dbReference type="SMART" id="SM00607"/>
    </source>
</evidence>
<name>A0ABW2E2M9_9ACTN</name>
<protein>
    <submittedName>
        <fullName evidence="7">GH92 family glycosyl hydrolase</fullName>
        <ecNumber evidence="7">3.2.1.-</ecNumber>
    </submittedName>
</protein>
<dbReference type="Gene3D" id="1.20.1050.60">
    <property type="entry name" value="alpha-1,2-mannosidase"/>
    <property type="match status" value="1"/>
</dbReference>
<evidence type="ECO:0000313" key="8">
    <source>
        <dbReference type="Proteomes" id="UP001596409"/>
    </source>
</evidence>
<keyword evidence="1" id="KW-0479">Metal-binding</keyword>
<evidence type="ECO:0000313" key="7">
    <source>
        <dbReference type="EMBL" id="MFC7014381.1"/>
    </source>
</evidence>
<evidence type="ECO:0000256" key="5">
    <source>
        <dbReference type="SAM" id="SignalP"/>
    </source>
</evidence>
<keyword evidence="8" id="KW-1185">Reference proteome</keyword>
<dbReference type="GO" id="GO:0016798">
    <property type="term" value="F:hydrolase activity, acting on glycosyl bonds"/>
    <property type="evidence" value="ECO:0007669"/>
    <property type="project" value="UniProtKB-KW"/>
</dbReference>
<keyword evidence="7" id="KW-0378">Hydrolase</keyword>
<dbReference type="InterPro" id="IPR005887">
    <property type="entry name" value="GH92_a_mannosidase_put"/>
</dbReference>